<comment type="similarity">
    <text evidence="1">Belongs to the LysR transcriptional regulatory family.</text>
</comment>
<keyword evidence="2" id="KW-0805">Transcription regulation</keyword>
<keyword evidence="4" id="KW-0804">Transcription</keyword>
<gene>
    <name evidence="6" type="ORF">QS62_08575</name>
</gene>
<name>A0A1A7NR84_9PAST</name>
<dbReference type="PROSITE" id="PS50931">
    <property type="entry name" value="HTH_LYSR"/>
    <property type="match status" value="1"/>
</dbReference>
<dbReference type="PANTHER" id="PTHR30537:SF30">
    <property type="entry name" value="TRANSCRIPTIONAL REGULATOR-RELATED"/>
    <property type="match status" value="1"/>
</dbReference>
<dbReference type="Gene3D" id="1.10.10.10">
    <property type="entry name" value="Winged helix-like DNA-binding domain superfamily/Winged helix DNA-binding domain"/>
    <property type="match status" value="1"/>
</dbReference>
<proteinExistence type="inferred from homology"/>
<dbReference type="SUPFAM" id="SSF46785">
    <property type="entry name" value="Winged helix' DNA-binding domain"/>
    <property type="match status" value="1"/>
</dbReference>
<dbReference type="InterPro" id="IPR036390">
    <property type="entry name" value="WH_DNA-bd_sf"/>
</dbReference>
<dbReference type="AlphaFoldDB" id="A0A1A7NR84"/>
<comment type="caution">
    <text evidence="6">The sequence shown here is derived from an EMBL/GenBank/DDBJ whole genome shotgun (WGS) entry which is preliminary data.</text>
</comment>
<evidence type="ECO:0000256" key="1">
    <source>
        <dbReference type="ARBA" id="ARBA00009437"/>
    </source>
</evidence>
<dbReference type="InterPro" id="IPR036388">
    <property type="entry name" value="WH-like_DNA-bd_sf"/>
</dbReference>
<dbReference type="EMBL" id="JTJL01000045">
    <property type="protein sequence ID" value="OBW92722.1"/>
    <property type="molecule type" value="Genomic_DNA"/>
</dbReference>
<keyword evidence="3" id="KW-0238">DNA-binding</keyword>
<protein>
    <recommendedName>
        <fullName evidence="5">HTH lysR-type domain-containing protein</fullName>
    </recommendedName>
</protein>
<sequence>MDYHKLILIFAAVVKHGSMNAAAAHLGMTTSAISQHLRNLELHYQIKLMHRTTRKLYLTDAGKLLFQHAEKLEKLSNEIEQSMLNLRSEPEGEVRISLPSGFMKSAALARCLQKINTDYPLIRIVLLASDRYVNLIDENIDIALRVGDHSGQLDTIERLLARWKLWICASPEYLAKKPIQKIVDLYHADWLNPHEQILYNMFAALDLPHSLPPNRIDCLYSVESSTMLALAGLGVTVALEGEISAFVEQGRLTVLFPDVPLREENIYAVTAHRNYSAKVAKVLTVLKEGFAEK</sequence>
<evidence type="ECO:0000313" key="6">
    <source>
        <dbReference type="EMBL" id="OBW92722.1"/>
    </source>
</evidence>
<dbReference type="GO" id="GO:0003700">
    <property type="term" value="F:DNA-binding transcription factor activity"/>
    <property type="evidence" value="ECO:0007669"/>
    <property type="project" value="InterPro"/>
</dbReference>
<dbReference type="GO" id="GO:0006351">
    <property type="term" value="P:DNA-templated transcription"/>
    <property type="evidence" value="ECO:0007669"/>
    <property type="project" value="TreeGrafter"/>
</dbReference>
<dbReference type="InterPro" id="IPR005119">
    <property type="entry name" value="LysR_subst-bd"/>
</dbReference>
<dbReference type="Pfam" id="PF03466">
    <property type="entry name" value="LysR_substrate"/>
    <property type="match status" value="1"/>
</dbReference>
<dbReference type="SUPFAM" id="SSF53850">
    <property type="entry name" value="Periplasmic binding protein-like II"/>
    <property type="match status" value="1"/>
</dbReference>
<organism evidence="6 7">
    <name type="scientific">Gallibacterium salpingitidis</name>
    <dbReference type="NCBI Taxonomy" id="505341"/>
    <lineage>
        <taxon>Bacteria</taxon>
        <taxon>Pseudomonadati</taxon>
        <taxon>Pseudomonadota</taxon>
        <taxon>Gammaproteobacteria</taxon>
        <taxon>Pasteurellales</taxon>
        <taxon>Pasteurellaceae</taxon>
        <taxon>Gallibacterium</taxon>
    </lineage>
</organism>
<dbReference type="Proteomes" id="UP000092649">
    <property type="component" value="Unassembled WGS sequence"/>
</dbReference>
<dbReference type="InterPro" id="IPR000847">
    <property type="entry name" value="LysR_HTH_N"/>
</dbReference>
<evidence type="ECO:0000256" key="2">
    <source>
        <dbReference type="ARBA" id="ARBA00023015"/>
    </source>
</evidence>
<keyword evidence="7" id="KW-1185">Reference proteome</keyword>
<accession>A0A1A7NR84</accession>
<evidence type="ECO:0000313" key="7">
    <source>
        <dbReference type="Proteomes" id="UP000092649"/>
    </source>
</evidence>
<reference evidence="6 7" key="1">
    <citation type="submission" date="2014-11" db="EMBL/GenBank/DDBJ databases">
        <title>Pan-genome of Gallibacterium spp.</title>
        <authorList>
            <person name="Kudirkiene E."/>
            <person name="Bojesen A.M."/>
        </authorList>
    </citation>
    <scope>NUCLEOTIDE SEQUENCE [LARGE SCALE GENOMIC DNA]</scope>
    <source>
        <strain evidence="6 7">F150</strain>
    </source>
</reference>
<evidence type="ECO:0000256" key="3">
    <source>
        <dbReference type="ARBA" id="ARBA00023125"/>
    </source>
</evidence>
<evidence type="ECO:0000256" key="4">
    <source>
        <dbReference type="ARBA" id="ARBA00023163"/>
    </source>
</evidence>
<dbReference type="Pfam" id="PF00126">
    <property type="entry name" value="HTH_1"/>
    <property type="match status" value="1"/>
</dbReference>
<dbReference type="FunFam" id="1.10.10.10:FF:000001">
    <property type="entry name" value="LysR family transcriptional regulator"/>
    <property type="match status" value="1"/>
</dbReference>
<dbReference type="PANTHER" id="PTHR30537">
    <property type="entry name" value="HTH-TYPE TRANSCRIPTIONAL REGULATOR"/>
    <property type="match status" value="1"/>
</dbReference>
<dbReference type="GO" id="GO:0043565">
    <property type="term" value="F:sequence-specific DNA binding"/>
    <property type="evidence" value="ECO:0007669"/>
    <property type="project" value="TreeGrafter"/>
</dbReference>
<feature type="domain" description="HTH lysR-type" evidence="5">
    <location>
        <begin position="1"/>
        <end position="59"/>
    </location>
</feature>
<dbReference type="InterPro" id="IPR058163">
    <property type="entry name" value="LysR-type_TF_proteobact-type"/>
</dbReference>
<evidence type="ECO:0000259" key="5">
    <source>
        <dbReference type="PROSITE" id="PS50931"/>
    </source>
</evidence>
<dbReference type="Gene3D" id="3.40.190.290">
    <property type="match status" value="1"/>
</dbReference>